<dbReference type="HOGENOM" id="CLU_055231_0_0_1"/>
<name>G1KMF4_ANOCA</name>
<accession>G1KMF4</accession>
<dbReference type="InterPro" id="IPR032743">
    <property type="entry name" value="FAM47"/>
</dbReference>
<dbReference type="PANTHER" id="PTHR46449">
    <property type="entry name" value="ZGC:158260"/>
    <property type="match status" value="1"/>
</dbReference>
<proteinExistence type="inferred from homology"/>
<evidence type="ECO:0008006" key="5">
    <source>
        <dbReference type="Google" id="ProtNLM"/>
    </source>
</evidence>
<evidence type="ECO:0000256" key="2">
    <source>
        <dbReference type="SAM" id="MobiDB-lite"/>
    </source>
</evidence>
<feature type="compositionally biased region" description="Polar residues" evidence="2">
    <location>
        <begin position="277"/>
        <end position="289"/>
    </location>
</feature>
<sequence>MTSSPWYKERLPSKCFQDRVVKKERFSDALNGKRWRFLKSGLDDFRNGCPDPSDNITIRGKMGLVPIILHYNKTDDSQMIPYKVSEPQTRSDVVYSKLSRAQKAKKNYITQTERCLAQHPLALYPHLEESVPPELFRDVLRFLDPEMHLTRESFHDTKPKEDLPASVQYQEEHDTKPETHFTPTVPAWLPKKKNPYTWLSEKEVAEREKAAKIAYIPPLDENGGENNIDEATIMNLFDTRYESKAKPLLPMKIVELYHVPGELWDCEGKAPSRATIKSLSKKGSPQQAPSEPKSEKYQYGAWYLHPKKWKKKKYSYFIV</sequence>
<dbReference type="GO" id="GO:0000785">
    <property type="term" value="C:chromatin"/>
    <property type="evidence" value="ECO:0000318"/>
    <property type="project" value="GO_Central"/>
</dbReference>
<dbReference type="PANTHER" id="PTHR46449:SF5">
    <property type="entry name" value="FAMILY WITH SEQUENCE SIMILARITY 47 MEMBER E"/>
    <property type="match status" value="1"/>
</dbReference>
<evidence type="ECO:0000313" key="3">
    <source>
        <dbReference type="Ensembl" id="ENSACAP00000012287.3"/>
    </source>
</evidence>
<reference evidence="3" key="3">
    <citation type="submission" date="2025-09" db="UniProtKB">
        <authorList>
            <consortium name="Ensembl"/>
        </authorList>
    </citation>
    <scope>IDENTIFICATION</scope>
</reference>
<keyword evidence="4" id="KW-1185">Reference proteome</keyword>
<evidence type="ECO:0000256" key="1">
    <source>
        <dbReference type="ARBA" id="ARBA00005277"/>
    </source>
</evidence>
<dbReference type="GeneTree" id="ENSGT00940000165114"/>
<dbReference type="Pfam" id="PF14642">
    <property type="entry name" value="FAM47"/>
    <property type="match status" value="1"/>
</dbReference>
<dbReference type="InParanoid" id="G1KMF4"/>
<dbReference type="Bgee" id="ENSACAG00000012552">
    <property type="expression patterns" value="Expressed in brain and 4 other cell types or tissues"/>
</dbReference>
<reference evidence="3 4" key="1">
    <citation type="submission" date="2009-12" db="EMBL/GenBank/DDBJ databases">
        <title>The Genome Sequence of Anolis carolinensis (Green Anole Lizard).</title>
        <authorList>
            <consortium name="The Genome Sequencing Platform"/>
            <person name="Di Palma F."/>
            <person name="Alfoldi J."/>
            <person name="Heiman D."/>
            <person name="Young S."/>
            <person name="Grabherr M."/>
            <person name="Johnson J."/>
            <person name="Lander E.S."/>
            <person name="Lindblad-Toh K."/>
        </authorList>
    </citation>
    <scope>NUCLEOTIDE SEQUENCE [LARGE SCALE GENOMIC DNA]</scope>
    <source>
        <strain evidence="3 4">JBL SC #1</strain>
    </source>
</reference>
<protein>
    <recommendedName>
        <fullName evidence="5">Protein FAM47E</fullName>
    </recommendedName>
</protein>
<feature type="region of interest" description="Disordered" evidence="2">
    <location>
        <begin position="277"/>
        <end position="296"/>
    </location>
</feature>
<dbReference type="Proteomes" id="UP000001646">
    <property type="component" value="Chromosome 5"/>
</dbReference>
<organism evidence="3 4">
    <name type="scientific">Anolis carolinensis</name>
    <name type="common">Green anole</name>
    <name type="synonym">American chameleon</name>
    <dbReference type="NCBI Taxonomy" id="28377"/>
    <lineage>
        <taxon>Eukaryota</taxon>
        <taxon>Metazoa</taxon>
        <taxon>Chordata</taxon>
        <taxon>Craniata</taxon>
        <taxon>Vertebrata</taxon>
        <taxon>Euteleostomi</taxon>
        <taxon>Lepidosauria</taxon>
        <taxon>Squamata</taxon>
        <taxon>Bifurcata</taxon>
        <taxon>Unidentata</taxon>
        <taxon>Episquamata</taxon>
        <taxon>Toxicofera</taxon>
        <taxon>Iguania</taxon>
        <taxon>Dactyloidae</taxon>
        <taxon>Anolis</taxon>
    </lineage>
</organism>
<comment type="similarity">
    <text evidence="1">Belongs to the FAM47 family.</text>
</comment>
<dbReference type="Ensembl" id="ENSACAT00000012539.4">
    <property type="protein sequence ID" value="ENSACAP00000012287.3"/>
    <property type="gene ID" value="ENSACAG00000012552.4"/>
</dbReference>
<reference evidence="3" key="2">
    <citation type="submission" date="2025-08" db="UniProtKB">
        <authorList>
            <consortium name="Ensembl"/>
        </authorList>
    </citation>
    <scope>IDENTIFICATION</scope>
</reference>
<dbReference type="AlphaFoldDB" id="G1KMF4"/>
<evidence type="ECO:0000313" key="4">
    <source>
        <dbReference type="Proteomes" id="UP000001646"/>
    </source>
</evidence>
<dbReference type="GO" id="GO:0045815">
    <property type="term" value="P:transcription initiation-coupled chromatin remodeling"/>
    <property type="evidence" value="ECO:0000318"/>
    <property type="project" value="GO_Central"/>
</dbReference>
<dbReference type="eggNOG" id="ENOG502QRUF">
    <property type="taxonomic scope" value="Eukaryota"/>
</dbReference>